<organism evidence="3 4">
    <name type="scientific">Hufsiella ginkgonis</name>
    <dbReference type="NCBI Taxonomy" id="2695274"/>
    <lineage>
        <taxon>Bacteria</taxon>
        <taxon>Pseudomonadati</taxon>
        <taxon>Bacteroidota</taxon>
        <taxon>Sphingobacteriia</taxon>
        <taxon>Sphingobacteriales</taxon>
        <taxon>Sphingobacteriaceae</taxon>
        <taxon>Hufsiella</taxon>
    </lineage>
</organism>
<dbReference type="PANTHER" id="PTHR47505:SF1">
    <property type="entry name" value="DNA UTILIZATION PROTEIN YHGH"/>
    <property type="match status" value="1"/>
</dbReference>
<protein>
    <submittedName>
        <fullName evidence="3">ComF family protein</fullName>
    </submittedName>
</protein>
<comment type="caution">
    <text evidence="3">The sequence shown here is derived from an EMBL/GenBank/DDBJ whole genome shotgun (WGS) entry which is preliminary data.</text>
</comment>
<dbReference type="InterPro" id="IPR000836">
    <property type="entry name" value="PRTase_dom"/>
</dbReference>
<dbReference type="PANTHER" id="PTHR47505">
    <property type="entry name" value="DNA UTILIZATION PROTEIN YHGH"/>
    <property type="match status" value="1"/>
</dbReference>
<dbReference type="EMBL" id="WVHS01000005">
    <property type="protein sequence ID" value="MXV17363.1"/>
    <property type="molecule type" value="Genomic_DNA"/>
</dbReference>
<keyword evidence="4" id="KW-1185">Reference proteome</keyword>
<dbReference type="AlphaFoldDB" id="A0A7K1Y259"/>
<dbReference type="Gene3D" id="3.40.50.2020">
    <property type="match status" value="1"/>
</dbReference>
<dbReference type="SUPFAM" id="SSF53271">
    <property type="entry name" value="PRTase-like"/>
    <property type="match status" value="1"/>
</dbReference>
<proteinExistence type="inferred from homology"/>
<dbReference type="CDD" id="cd06223">
    <property type="entry name" value="PRTases_typeI"/>
    <property type="match status" value="1"/>
</dbReference>
<gene>
    <name evidence="3" type="ORF">GS398_18845</name>
</gene>
<evidence type="ECO:0000256" key="1">
    <source>
        <dbReference type="ARBA" id="ARBA00008007"/>
    </source>
</evidence>
<sequence>MACRQPLYGGEAIICTDCVFHLPYTGFHHDPGNRMARQLWGRITFNAAAACLYFRKGARVQSLVHQLKYRRQPHIGNKIGELYGVSLCESESFKQAGLVVPVPLHPLKLRKRGYNQSAHFAEGLSHSMGIPVLCDNLVRVADRETQTRKSRFMRYENMKDVFMIRDPSLFAGKHILLADDVLTTGATIEACCLELMKVPGVTVSIVTIAFAD</sequence>
<evidence type="ECO:0000313" key="3">
    <source>
        <dbReference type="EMBL" id="MXV17363.1"/>
    </source>
</evidence>
<comment type="similarity">
    <text evidence="1">Belongs to the ComF/GntX family.</text>
</comment>
<reference evidence="3 4" key="1">
    <citation type="submission" date="2019-11" db="EMBL/GenBank/DDBJ databases">
        <title>Pedobacter sp. HMF7056 Genome sequencing and assembly.</title>
        <authorList>
            <person name="Kang H."/>
            <person name="Kim H."/>
            <person name="Joh K."/>
        </authorList>
    </citation>
    <scope>NUCLEOTIDE SEQUENCE [LARGE SCALE GENOMIC DNA]</scope>
    <source>
        <strain evidence="3 4">HMF7056</strain>
    </source>
</reference>
<dbReference type="Proteomes" id="UP000451233">
    <property type="component" value="Unassembled WGS sequence"/>
</dbReference>
<feature type="domain" description="Phosphoribosyltransferase" evidence="2">
    <location>
        <begin position="117"/>
        <end position="208"/>
    </location>
</feature>
<name>A0A7K1Y259_9SPHI</name>
<accession>A0A7K1Y259</accession>
<dbReference type="InterPro" id="IPR051910">
    <property type="entry name" value="ComF/GntX_DNA_util-trans"/>
</dbReference>
<dbReference type="InterPro" id="IPR029057">
    <property type="entry name" value="PRTase-like"/>
</dbReference>
<evidence type="ECO:0000259" key="2">
    <source>
        <dbReference type="Pfam" id="PF00156"/>
    </source>
</evidence>
<dbReference type="Pfam" id="PF00156">
    <property type="entry name" value="Pribosyltran"/>
    <property type="match status" value="1"/>
</dbReference>
<evidence type="ECO:0000313" key="4">
    <source>
        <dbReference type="Proteomes" id="UP000451233"/>
    </source>
</evidence>